<keyword evidence="4" id="KW-1185">Reference proteome</keyword>
<sequence length="546" mass="63464">MRWTLWNLISVSTVMVFCLLTVFVGQYILNYQTTKLPTVQFFEMDKNMKETQNLKLEFNANSNTPIEGWADADWAADAVDCKSTGGILIRMFGNPAIWICRKQNSVARASTYAEYVALADTVSELFSVAGIFTNLKVKINGPISIFEDNSSAIVLANKGQYILNYQTTKLPTVQFFEMYKNMKQWIEEPIDNEIPLQIRNTTADILNTLDDQRNENRKELDGFTLRTDSYGSRIRNFSKLIPESGGTPMRNILVTTWRSGSTFVADVINSIPANFYHYEPLLNYKIVQIRGPPLAEEAMNIIRNLLACNYAPLGEYLEYGSEHLSLFMHNVRLWEQCQRRPQICWMPEFLTPFCKLFPFQSMKVVRMRLSLFEELLEDKRLNVKIVYLVRDPRGTLQSRTHREWCPENSDCYDPLRLCSDLISDYSAAVRFRQKFPKTFKAVRYEDLSSEPYERFEELLHFLGFNMHPNVMKFLDSHTKVNYGGVSSTYRDSKSAPFHWRQDLTFEEVDRIQRTCKPAMKLWGYAMAHNHSHLKYLNPILPASEFS</sequence>
<dbReference type="SUPFAM" id="SSF52540">
    <property type="entry name" value="P-loop containing nucleoside triphosphate hydrolases"/>
    <property type="match status" value="1"/>
</dbReference>
<dbReference type="InterPro" id="IPR000863">
    <property type="entry name" value="Sulfotransferase_dom"/>
</dbReference>
<dbReference type="Gene3D" id="3.40.50.300">
    <property type="entry name" value="P-loop containing nucleotide triphosphate hydrolases"/>
    <property type="match status" value="1"/>
</dbReference>
<feature type="transmembrane region" description="Helical" evidence="1">
    <location>
        <begin position="7"/>
        <end position="29"/>
    </location>
</feature>
<proteinExistence type="predicted"/>
<feature type="domain" description="Sulfotransferase" evidence="2">
    <location>
        <begin position="252"/>
        <end position="523"/>
    </location>
</feature>
<dbReference type="AlphaFoldDB" id="A0AAN9TF46"/>
<dbReference type="Pfam" id="PF00685">
    <property type="entry name" value="Sulfotransfer_1"/>
    <property type="match status" value="1"/>
</dbReference>
<evidence type="ECO:0000259" key="2">
    <source>
        <dbReference type="Pfam" id="PF00685"/>
    </source>
</evidence>
<evidence type="ECO:0000313" key="4">
    <source>
        <dbReference type="Proteomes" id="UP001367676"/>
    </source>
</evidence>
<keyword evidence="1" id="KW-0812">Transmembrane</keyword>
<dbReference type="InterPro" id="IPR051135">
    <property type="entry name" value="Gal/GlcNAc/GalNAc_ST"/>
</dbReference>
<protein>
    <recommendedName>
        <fullName evidence="2">Sulfotransferase domain-containing protein</fullName>
    </recommendedName>
</protein>
<dbReference type="InterPro" id="IPR027417">
    <property type="entry name" value="P-loop_NTPase"/>
</dbReference>
<dbReference type="GO" id="GO:0006790">
    <property type="term" value="P:sulfur compound metabolic process"/>
    <property type="evidence" value="ECO:0007669"/>
    <property type="project" value="TreeGrafter"/>
</dbReference>
<dbReference type="CDD" id="cd09272">
    <property type="entry name" value="RNase_HI_RT_Ty1"/>
    <property type="match status" value="1"/>
</dbReference>
<name>A0AAN9TF46_9HEMI</name>
<dbReference type="FunFam" id="3.40.50.300:FF:001931">
    <property type="entry name" value="Blast:Carbohydrate sulfotransferase 4"/>
    <property type="match status" value="1"/>
</dbReference>
<gene>
    <name evidence="3" type="ORF">V9T40_001372</name>
</gene>
<accession>A0AAN9TF46</accession>
<dbReference type="PANTHER" id="PTHR10704">
    <property type="entry name" value="CARBOHYDRATE SULFOTRANSFERASE"/>
    <property type="match status" value="1"/>
</dbReference>
<dbReference type="EMBL" id="JBBCAQ010000034">
    <property type="protein sequence ID" value="KAK7580743.1"/>
    <property type="molecule type" value="Genomic_DNA"/>
</dbReference>
<evidence type="ECO:0000256" key="1">
    <source>
        <dbReference type="SAM" id="Phobius"/>
    </source>
</evidence>
<reference evidence="3 4" key="1">
    <citation type="submission" date="2024-03" db="EMBL/GenBank/DDBJ databases">
        <title>Adaptation during the transition from Ophiocordyceps entomopathogen to insect associate is accompanied by gene loss and intensified selection.</title>
        <authorList>
            <person name="Ward C.M."/>
            <person name="Onetto C.A."/>
            <person name="Borneman A.R."/>
        </authorList>
    </citation>
    <scope>NUCLEOTIDE SEQUENCE [LARGE SCALE GENOMIC DNA]</scope>
    <source>
        <strain evidence="3">AWRI1</strain>
        <tissue evidence="3">Single Adult Female</tissue>
    </source>
</reference>
<dbReference type="Proteomes" id="UP001367676">
    <property type="component" value="Unassembled WGS sequence"/>
</dbReference>
<evidence type="ECO:0000313" key="3">
    <source>
        <dbReference type="EMBL" id="KAK7580743.1"/>
    </source>
</evidence>
<dbReference type="GO" id="GO:0006044">
    <property type="term" value="P:N-acetylglucosamine metabolic process"/>
    <property type="evidence" value="ECO:0007669"/>
    <property type="project" value="TreeGrafter"/>
</dbReference>
<keyword evidence="1" id="KW-0472">Membrane</keyword>
<dbReference type="PANTHER" id="PTHR10704:SF44">
    <property type="entry name" value="LD35051P-RELATED"/>
    <property type="match status" value="1"/>
</dbReference>
<keyword evidence="1" id="KW-1133">Transmembrane helix</keyword>
<organism evidence="3 4">
    <name type="scientific">Parthenolecanium corni</name>
    <dbReference type="NCBI Taxonomy" id="536013"/>
    <lineage>
        <taxon>Eukaryota</taxon>
        <taxon>Metazoa</taxon>
        <taxon>Ecdysozoa</taxon>
        <taxon>Arthropoda</taxon>
        <taxon>Hexapoda</taxon>
        <taxon>Insecta</taxon>
        <taxon>Pterygota</taxon>
        <taxon>Neoptera</taxon>
        <taxon>Paraneoptera</taxon>
        <taxon>Hemiptera</taxon>
        <taxon>Sternorrhyncha</taxon>
        <taxon>Coccoidea</taxon>
        <taxon>Coccidae</taxon>
        <taxon>Parthenolecanium</taxon>
    </lineage>
</organism>
<dbReference type="GO" id="GO:0001517">
    <property type="term" value="F:N-acetylglucosamine 6-O-sulfotransferase activity"/>
    <property type="evidence" value="ECO:0007669"/>
    <property type="project" value="TreeGrafter"/>
</dbReference>
<comment type="caution">
    <text evidence="3">The sequence shown here is derived from an EMBL/GenBank/DDBJ whole genome shotgun (WGS) entry which is preliminary data.</text>
</comment>